<reference evidence="1 2" key="1">
    <citation type="submission" date="2013-03" db="EMBL/GenBank/DDBJ databases">
        <authorList>
            <person name="Warren W."/>
            <person name="Wilson R.K."/>
        </authorList>
    </citation>
    <scope>NUCLEOTIDE SEQUENCE</scope>
</reference>
<proteinExistence type="predicted"/>
<dbReference type="Proteomes" id="UP000233100">
    <property type="component" value="Chromosome 9"/>
</dbReference>
<organism evidence="1 2">
    <name type="scientific">Macaca fascicularis</name>
    <name type="common">Crab-eating macaque</name>
    <name type="synonym">Cynomolgus monkey</name>
    <dbReference type="NCBI Taxonomy" id="9541"/>
    <lineage>
        <taxon>Eukaryota</taxon>
        <taxon>Metazoa</taxon>
        <taxon>Chordata</taxon>
        <taxon>Craniata</taxon>
        <taxon>Vertebrata</taxon>
        <taxon>Euteleostomi</taxon>
        <taxon>Mammalia</taxon>
        <taxon>Eutheria</taxon>
        <taxon>Euarchontoglires</taxon>
        <taxon>Primates</taxon>
        <taxon>Haplorrhini</taxon>
        <taxon>Catarrhini</taxon>
        <taxon>Cercopithecidae</taxon>
        <taxon>Cercopithecinae</taxon>
        <taxon>Macaca</taxon>
    </lineage>
</organism>
<dbReference type="AlphaFoldDB" id="A0A7N9CMP2"/>
<dbReference type="Ensembl" id="ENSMFAT00000101321.1">
    <property type="protein sequence ID" value="ENSMFAP00000051332.1"/>
    <property type="gene ID" value="ENSMFAG00000065587.1"/>
</dbReference>
<evidence type="ECO:0000313" key="2">
    <source>
        <dbReference type="Proteomes" id="UP000233100"/>
    </source>
</evidence>
<protein>
    <submittedName>
        <fullName evidence="1">Uncharacterized protein</fullName>
    </submittedName>
</protein>
<evidence type="ECO:0000313" key="1">
    <source>
        <dbReference type="Ensembl" id="ENSMFAP00000051332.1"/>
    </source>
</evidence>
<sequence length="246" mass="26916">MAVTPPAVRLPPRTSISDFCASSEQGSAGVGPAEPGTGENHLVCRLLRPWEKCSIWAGVPHFSRYSLSWLPLARKGKSPDSLCFLGEVTPRPASAHPLWAAPTVQPVPMRLTRYLSWKRRSHPSSALILLGAADWSCSYSAILEHFFFLETESHSVAQAGVQWHNLSSLQPLPPRFKQFSCLCLPSSWDYSAPPRLIFVFLVDMGFLYVGQAGLELLAPSNPPASAAQNAGITGMSHCAQTRKIFF</sequence>
<dbReference type="PANTHER" id="PTHR46254">
    <property type="entry name" value="PROTEIN GVQW1-RELATED"/>
    <property type="match status" value="1"/>
</dbReference>
<keyword evidence="2" id="KW-1185">Reference proteome</keyword>
<reference evidence="1" key="3">
    <citation type="submission" date="2025-09" db="UniProtKB">
        <authorList>
            <consortium name="Ensembl"/>
        </authorList>
    </citation>
    <scope>IDENTIFICATION</scope>
</reference>
<dbReference type="PANTHER" id="PTHR46254:SF3">
    <property type="entry name" value="SECRETED PROTEIN"/>
    <property type="match status" value="1"/>
</dbReference>
<accession>A0A7N9CMP2</accession>
<reference evidence="1" key="2">
    <citation type="submission" date="2025-08" db="UniProtKB">
        <authorList>
            <consortium name="Ensembl"/>
        </authorList>
    </citation>
    <scope>IDENTIFICATION</scope>
</reference>
<name>A0A7N9CMP2_MACFA</name>
<dbReference type="PRINTS" id="PR02045">
    <property type="entry name" value="F138DOMAIN"/>
</dbReference>
<dbReference type="GeneTree" id="ENSGT00940000167556"/>